<sequence>MQTRSRTRDVHGVHTTQEMQVKGAVQAPPHGQVPLDGEVMPPHEQAPLNGEVMPPHEQASPPPRVETHLLGVLPQEATIQLTQEALLALIHDASTRAATQAVAQFVAQPPVNLPPHSLRRSRELSSAPEEKEQRQEEVNSRISRPKVTQTQEQNPPKARQPIAPLPSRGVEDSLPSAVPPPRRSPFSSAILAEALPTGIKVSNLSEYDGTGDPQEHLDKFYAKIDWYDLSNAAYCKIFRTTLSKRALVWFNQLPVGTISNLEQLTQHFLHHFSMNKKVPKMAAYLFTVRQRENEPLRDYVQRFVEAVHEVPHVNHELLANIIQRNLLPGRFKESIAGKPPRTMEDLLMRSQKYIRIEESNLSDTSLSVKRKDREEEKEPKNEERKHLAPRGFTHYTPLNAFRGEILVVAEQQGLINQWPRKMQDNPKRLKSDKYCRFHRDMGHTTEECRHLQNEIEKLI</sequence>
<dbReference type="InterPro" id="IPR005162">
    <property type="entry name" value="Retrotrans_gag_dom"/>
</dbReference>
<dbReference type="PANTHER" id="PTHR33223">
    <property type="entry name" value="CCHC-TYPE DOMAIN-CONTAINING PROTEIN"/>
    <property type="match status" value="1"/>
</dbReference>
<feature type="compositionally biased region" description="Basic and acidic residues" evidence="1">
    <location>
        <begin position="120"/>
        <end position="139"/>
    </location>
</feature>
<feature type="compositionally biased region" description="Basic and acidic residues" evidence="1">
    <location>
        <begin position="1"/>
        <end position="12"/>
    </location>
</feature>
<dbReference type="Pfam" id="PF03732">
    <property type="entry name" value="Retrotrans_gag"/>
    <property type="match status" value="1"/>
</dbReference>
<feature type="region of interest" description="Disordered" evidence="1">
    <location>
        <begin position="110"/>
        <end position="185"/>
    </location>
</feature>
<feature type="region of interest" description="Disordered" evidence="1">
    <location>
        <begin position="364"/>
        <end position="391"/>
    </location>
</feature>
<reference evidence="3" key="1">
    <citation type="submission" date="2020-06" db="EMBL/GenBank/DDBJ databases">
        <authorList>
            <person name="Li T."/>
            <person name="Hu X."/>
            <person name="Zhang T."/>
            <person name="Song X."/>
            <person name="Zhang H."/>
            <person name="Dai N."/>
            <person name="Sheng W."/>
            <person name="Hou X."/>
            <person name="Wei L."/>
        </authorList>
    </citation>
    <scope>NUCLEOTIDE SEQUENCE</scope>
    <source>
        <strain evidence="3">G02</strain>
        <tissue evidence="3">Leaf</tissue>
    </source>
</reference>
<dbReference type="EMBL" id="JACGWJ010000006">
    <property type="protein sequence ID" value="KAL0413501.1"/>
    <property type="molecule type" value="Genomic_DNA"/>
</dbReference>
<feature type="domain" description="Retrotransposon gag" evidence="2">
    <location>
        <begin position="236"/>
        <end position="316"/>
    </location>
</feature>
<dbReference type="AlphaFoldDB" id="A0AAW2UD67"/>
<proteinExistence type="predicted"/>
<name>A0AAW2UD67_SESRA</name>
<evidence type="ECO:0000256" key="1">
    <source>
        <dbReference type="SAM" id="MobiDB-lite"/>
    </source>
</evidence>
<accession>A0AAW2UD67</accession>
<evidence type="ECO:0000313" key="3">
    <source>
        <dbReference type="EMBL" id="KAL0413501.1"/>
    </source>
</evidence>
<reference evidence="3" key="2">
    <citation type="journal article" date="2024" name="Plant">
        <title>Genomic evolution and insights into agronomic trait innovations of Sesamum species.</title>
        <authorList>
            <person name="Miao H."/>
            <person name="Wang L."/>
            <person name="Qu L."/>
            <person name="Liu H."/>
            <person name="Sun Y."/>
            <person name="Le M."/>
            <person name="Wang Q."/>
            <person name="Wei S."/>
            <person name="Zheng Y."/>
            <person name="Lin W."/>
            <person name="Duan Y."/>
            <person name="Cao H."/>
            <person name="Xiong S."/>
            <person name="Wang X."/>
            <person name="Wei L."/>
            <person name="Li C."/>
            <person name="Ma Q."/>
            <person name="Ju M."/>
            <person name="Zhao R."/>
            <person name="Li G."/>
            <person name="Mu C."/>
            <person name="Tian Q."/>
            <person name="Mei H."/>
            <person name="Zhang T."/>
            <person name="Gao T."/>
            <person name="Zhang H."/>
        </authorList>
    </citation>
    <scope>NUCLEOTIDE SEQUENCE</scope>
    <source>
        <strain evidence="3">G02</strain>
    </source>
</reference>
<organism evidence="3">
    <name type="scientific">Sesamum radiatum</name>
    <name type="common">Black benniseed</name>
    <dbReference type="NCBI Taxonomy" id="300843"/>
    <lineage>
        <taxon>Eukaryota</taxon>
        <taxon>Viridiplantae</taxon>
        <taxon>Streptophyta</taxon>
        <taxon>Embryophyta</taxon>
        <taxon>Tracheophyta</taxon>
        <taxon>Spermatophyta</taxon>
        <taxon>Magnoliopsida</taxon>
        <taxon>eudicotyledons</taxon>
        <taxon>Gunneridae</taxon>
        <taxon>Pentapetalae</taxon>
        <taxon>asterids</taxon>
        <taxon>lamiids</taxon>
        <taxon>Lamiales</taxon>
        <taxon>Pedaliaceae</taxon>
        <taxon>Sesamum</taxon>
    </lineage>
</organism>
<dbReference type="PANTHER" id="PTHR33223:SF10">
    <property type="entry name" value="AMINOTRANSFERASE-LIKE PLANT MOBILE DOMAIN-CONTAINING PROTEIN"/>
    <property type="match status" value="1"/>
</dbReference>
<evidence type="ECO:0000259" key="2">
    <source>
        <dbReference type="Pfam" id="PF03732"/>
    </source>
</evidence>
<feature type="compositionally biased region" description="Basic and acidic residues" evidence="1">
    <location>
        <begin position="369"/>
        <end position="386"/>
    </location>
</feature>
<feature type="compositionally biased region" description="Polar residues" evidence="1">
    <location>
        <begin position="140"/>
        <end position="154"/>
    </location>
</feature>
<protein>
    <recommendedName>
        <fullName evidence="2">Retrotransposon gag domain-containing protein</fullName>
    </recommendedName>
</protein>
<comment type="caution">
    <text evidence="3">The sequence shown here is derived from an EMBL/GenBank/DDBJ whole genome shotgun (WGS) entry which is preliminary data.</text>
</comment>
<feature type="region of interest" description="Disordered" evidence="1">
    <location>
        <begin position="1"/>
        <end position="63"/>
    </location>
</feature>
<gene>
    <name evidence="3" type="ORF">Sradi_1551800</name>
</gene>